<dbReference type="RefSeq" id="WP_187632746.1">
    <property type="nucleotide sequence ID" value="NZ_VZQQ01000002.1"/>
</dbReference>
<keyword evidence="3" id="KW-1185">Reference proteome</keyword>
<organism evidence="2 3">
    <name type="scientific">Paraburkholderia podalyriae</name>
    <dbReference type="NCBI Taxonomy" id="1938811"/>
    <lineage>
        <taxon>Bacteria</taxon>
        <taxon>Pseudomonadati</taxon>
        <taxon>Pseudomonadota</taxon>
        <taxon>Betaproteobacteria</taxon>
        <taxon>Burkholderiales</taxon>
        <taxon>Burkholderiaceae</taxon>
        <taxon>Paraburkholderia</taxon>
    </lineage>
</organism>
<evidence type="ECO:0000313" key="2">
    <source>
        <dbReference type="EMBL" id="MBC8745605.1"/>
    </source>
</evidence>
<comment type="caution">
    <text evidence="2">The sequence shown here is derived from an EMBL/GenBank/DDBJ whole genome shotgun (WGS) entry which is preliminary data.</text>
</comment>
<protein>
    <submittedName>
        <fullName evidence="2">Sorbitol dehydrogenase</fullName>
    </submittedName>
</protein>
<dbReference type="Pfam" id="PF12318">
    <property type="entry name" value="FAD-SLDH"/>
    <property type="match status" value="1"/>
</dbReference>
<dbReference type="EMBL" id="VZQQ01000002">
    <property type="protein sequence ID" value="MBC8745605.1"/>
    <property type="molecule type" value="Genomic_DNA"/>
</dbReference>
<keyword evidence="1" id="KW-1133">Transmembrane helix</keyword>
<sequence length="182" mass="19732">MPDQYRDDAPLEFSLGRRRIVVGGALLLGGFAAFPTLSATLPDAALPDDPLTRFMDISSLLIPHQLDRAIGKRLVSAMSAATPSLPDQIIELLAIARKKNARVVEDFFPDIPQGPLKETALSIISAWYMGVLTDAPGAEVFAYEFALMYQPTVDVMTIPTYAKSGPNGWNAIAPPLSDMPKF</sequence>
<accession>A0ABR7PGW0</accession>
<name>A0ABR7PGW0_9BURK</name>
<evidence type="ECO:0000256" key="1">
    <source>
        <dbReference type="SAM" id="Phobius"/>
    </source>
</evidence>
<feature type="transmembrane region" description="Helical" evidence="1">
    <location>
        <begin position="20"/>
        <end position="41"/>
    </location>
</feature>
<dbReference type="InterPro" id="IPR024651">
    <property type="entry name" value="FAD-SLDH_ssu"/>
</dbReference>
<reference evidence="2 3" key="1">
    <citation type="submission" date="2019-09" db="EMBL/GenBank/DDBJ databases">
        <title>Paraburkholderia podalyriae sp. nov., A South African Podalyria-associated rhizobium.</title>
        <authorList>
            <person name="Mavima L."/>
            <person name="Beukes C.W."/>
            <person name="Palmer M."/>
            <person name="De Meyer S.E."/>
            <person name="James E.K."/>
            <person name="Maluk M."/>
            <person name="Avontuur J.R."/>
            <person name="Chan W.Y."/>
            <person name="Venter S.N."/>
            <person name="Steenkamp E.T."/>
        </authorList>
    </citation>
    <scope>NUCLEOTIDE SEQUENCE [LARGE SCALE GENOMIC DNA]</scope>
    <source>
        <strain evidence="2 3">WC7.3b</strain>
    </source>
</reference>
<keyword evidence="1" id="KW-0472">Membrane</keyword>
<keyword evidence="1" id="KW-0812">Transmembrane</keyword>
<dbReference type="Proteomes" id="UP000736373">
    <property type="component" value="Unassembled WGS sequence"/>
</dbReference>
<gene>
    <name evidence="2" type="ORF">F6X42_02840</name>
</gene>
<evidence type="ECO:0000313" key="3">
    <source>
        <dbReference type="Proteomes" id="UP000736373"/>
    </source>
</evidence>
<proteinExistence type="predicted"/>